<reference evidence="1 2" key="1">
    <citation type="journal article" date="2023" name="Plant">
        <title>Draft Genome Sequence Resource of CBPPT1, a 'Candidatus Phytoplasma trifolii'-Related Strain Associated with Potato Purple Top Disease in the Columbia Basin, U.S.A.</title>
        <authorList>
            <person name="Wei W."/>
            <person name="Shao J."/>
            <person name="Bottner-Parker K.D."/>
            <person name="Zhao Y."/>
        </authorList>
    </citation>
    <scope>NUCLEOTIDE SEQUENCE [LARGE SCALE GENOMIC DNA]</scope>
    <source>
        <strain evidence="1 2">CBPPT1</strain>
    </source>
</reference>
<accession>A0ABT5LCP1</accession>
<dbReference type="Proteomes" id="UP001221763">
    <property type="component" value="Unassembled WGS sequence"/>
</dbReference>
<keyword evidence="2" id="KW-1185">Reference proteome</keyword>
<proteinExistence type="predicted"/>
<feature type="non-terminal residue" evidence="1">
    <location>
        <position position="88"/>
    </location>
</feature>
<gene>
    <name evidence="1" type="ORF">M8044_000535</name>
</gene>
<dbReference type="EMBL" id="JANHJP010000036">
    <property type="protein sequence ID" value="MDC9032312.1"/>
    <property type="molecule type" value="Genomic_DNA"/>
</dbReference>
<evidence type="ECO:0000313" key="2">
    <source>
        <dbReference type="Proteomes" id="UP001221763"/>
    </source>
</evidence>
<protein>
    <submittedName>
        <fullName evidence="1">Effector</fullName>
    </submittedName>
</protein>
<name>A0ABT5LCP1_9MOLU</name>
<sequence length="88" mass="10548">MKWFFIILGLLLCLLIGFFFLTSDTYKLPKKEIPVFKETKVDIKEEWKETDLTKGRTQSMIKIHYTFDDLNGIGYYQQQFTNKENIRS</sequence>
<organism evidence="1 2">
    <name type="scientific">Columbia Basin potato purple top phytoplasma</name>
    <dbReference type="NCBI Taxonomy" id="307134"/>
    <lineage>
        <taxon>Bacteria</taxon>
        <taxon>Bacillati</taxon>
        <taxon>Mycoplasmatota</taxon>
        <taxon>Mollicutes</taxon>
        <taxon>Acholeplasmatales</taxon>
        <taxon>Acholeplasmataceae</taxon>
        <taxon>Candidatus Phytoplasma</taxon>
        <taxon>16SrVI (Clover proliferation group)</taxon>
    </lineage>
</organism>
<comment type="caution">
    <text evidence="1">The sequence shown here is derived from an EMBL/GenBank/DDBJ whole genome shotgun (WGS) entry which is preliminary data.</text>
</comment>
<evidence type="ECO:0000313" key="1">
    <source>
        <dbReference type="EMBL" id="MDC9032312.1"/>
    </source>
</evidence>